<feature type="region of interest" description="Disordered" evidence="1">
    <location>
        <begin position="1"/>
        <end position="20"/>
    </location>
</feature>
<dbReference type="KEGG" id="lez:GLE_5080"/>
<sequence length="133" mass="15024">MTLLHFPANRLRPRPRPGKAPYRAIAPLLRLACARLRERDAADARGALVATWWRSPQSGRLECRWTRAGAAEEPPGRERMDRRDRRDPSDRRSDRRAHRDAHPLRRSEACPDVPSLPAISAGAAARALVAQRL</sequence>
<protein>
    <submittedName>
        <fullName evidence="2">Uncharacterized protein</fullName>
    </submittedName>
</protein>
<gene>
    <name evidence="2" type="ORF">GLE_5080</name>
</gene>
<evidence type="ECO:0000256" key="1">
    <source>
        <dbReference type="SAM" id="MobiDB-lite"/>
    </source>
</evidence>
<reference evidence="2 3" key="1">
    <citation type="submission" date="2015-11" db="EMBL/GenBank/DDBJ databases">
        <title>Genome sequences of Lysobacter enzymogenes strain C3 and Lysobacter antibioticus ATCC 29479.</title>
        <authorList>
            <person name="Kobayashi D.Y."/>
        </authorList>
    </citation>
    <scope>NUCLEOTIDE SEQUENCE [LARGE SCALE GENOMIC DNA]</scope>
    <source>
        <strain evidence="2 3">C3</strain>
    </source>
</reference>
<evidence type="ECO:0000313" key="3">
    <source>
        <dbReference type="Proteomes" id="UP000061569"/>
    </source>
</evidence>
<dbReference type="OrthoDB" id="1550612at1236"/>
<organism evidence="2 3">
    <name type="scientific">Lysobacter enzymogenes</name>
    <dbReference type="NCBI Taxonomy" id="69"/>
    <lineage>
        <taxon>Bacteria</taxon>
        <taxon>Pseudomonadati</taxon>
        <taxon>Pseudomonadota</taxon>
        <taxon>Gammaproteobacteria</taxon>
        <taxon>Lysobacterales</taxon>
        <taxon>Lysobacteraceae</taxon>
        <taxon>Lysobacter</taxon>
    </lineage>
</organism>
<dbReference type="PATRIC" id="fig|69.6.peg.5007"/>
<name>A0A0S2DPP6_LYSEN</name>
<dbReference type="AlphaFoldDB" id="A0A0S2DPP6"/>
<evidence type="ECO:0000313" key="2">
    <source>
        <dbReference type="EMBL" id="ALN60421.1"/>
    </source>
</evidence>
<proteinExistence type="predicted"/>
<feature type="region of interest" description="Disordered" evidence="1">
    <location>
        <begin position="65"/>
        <end position="116"/>
    </location>
</feature>
<accession>A0A0S2DPP6</accession>
<dbReference type="STRING" id="69.GLE_5080"/>
<feature type="compositionally biased region" description="Basic and acidic residues" evidence="1">
    <location>
        <begin position="74"/>
        <end position="93"/>
    </location>
</feature>
<feature type="compositionally biased region" description="Basic and acidic residues" evidence="1">
    <location>
        <begin position="100"/>
        <end position="109"/>
    </location>
</feature>
<dbReference type="RefSeq" id="WP_057949540.1">
    <property type="nucleotide sequence ID" value="NZ_CP067396.1"/>
</dbReference>
<dbReference type="Proteomes" id="UP000061569">
    <property type="component" value="Chromosome"/>
</dbReference>
<dbReference type="EMBL" id="CP013140">
    <property type="protein sequence ID" value="ALN60421.1"/>
    <property type="molecule type" value="Genomic_DNA"/>
</dbReference>